<name>A3LRQ2_PICST</name>
<evidence type="ECO:0000256" key="1">
    <source>
        <dbReference type="ARBA" id="ARBA00022723"/>
    </source>
</evidence>
<keyword evidence="3" id="KW-0238">DNA-binding</keyword>
<feature type="domain" description="Zn(2)-C6 fungal-type" evidence="6">
    <location>
        <begin position="8"/>
        <end position="37"/>
    </location>
</feature>
<keyword evidence="4" id="KW-0804">Transcription</keyword>
<reference evidence="7 8" key="1">
    <citation type="journal article" date="2007" name="Nat. Biotechnol.">
        <title>Genome sequence of the lignocellulose-bioconverting and xylose-fermenting yeast Pichia stipitis.</title>
        <authorList>
            <person name="Jeffries T.W."/>
            <person name="Grigoriev I.V."/>
            <person name="Grimwood J."/>
            <person name="Laplaza J.M."/>
            <person name="Aerts A."/>
            <person name="Salamov A."/>
            <person name="Schmutz J."/>
            <person name="Lindquist E."/>
            <person name="Dehal P."/>
            <person name="Shapiro H."/>
            <person name="Jin Y.S."/>
            <person name="Passoth V."/>
            <person name="Richardson P.M."/>
        </authorList>
    </citation>
    <scope>NUCLEOTIDE SEQUENCE [LARGE SCALE GENOMIC DNA]</scope>
    <source>
        <strain evidence="8">ATCC 58785 / CBS 6054 / NBRC 10063 / NRRL Y-11545</strain>
    </source>
</reference>
<keyword evidence="8" id="KW-1185">Reference proteome</keyword>
<dbReference type="RefSeq" id="XP_001383454.2">
    <property type="nucleotide sequence ID" value="XM_001383417.1"/>
</dbReference>
<evidence type="ECO:0000259" key="6">
    <source>
        <dbReference type="PROSITE" id="PS50048"/>
    </source>
</evidence>
<keyword evidence="2" id="KW-0805">Transcription regulation</keyword>
<dbReference type="SUPFAM" id="SSF57701">
    <property type="entry name" value="Zn2/Cys6 DNA-binding domain"/>
    <property type="match status" value="1"/>
</dbReference>
<dbReference type="PANTHER" id="PTHR31069:SF12">
    <property type="entry name" value="TRANSCRIPTION FACTOR DOMAIN-CONTAINING PROTEIN"/>
    <property type="match status" value="1"/>
</dbReference>
<organism evidence="7 8">
    <name type="scientific">Scheffersomyces stipitis (strain ATCC 58785 / CBS 6054 / NBRC 10063 / NRRL Y-11545)</name>
    <name type="common">Yeast</name>
    <name type="synonym">Pichia stipitis</name>
    <dbReference type="NCBI Taxonomy" id="322104"/>
    <lineage>
        <taxon>Eukaryota</taxon>
        <taxon>Fungi</taxon>
        <taxon>Dikarya</taxon>
        <taxon>Ascomycota</taxon>
        <taxon>Saccharomycotina</taxon>
        <taxon>Pichiomycetes</taxon>
        <taxon>Debaryomycetaceae</taxon>
        <taxon>Scheffersomyces</taxon>
    </lineage>
</organism>
<evidence type="ECO:0000256" key="5">
    <source>
        <dbReference type="ARBA" id="ARBA00023242"/>
    </source>
</evidence>
<keyword evidence="5" id="KW-0539">Nucleus</keyword>
<dbReference type="PROSITE" id="PS50048">
    <property type="entry name" value="ZN2_CY6_FUNGAL_2"/>
    <property type="match status" value="1"/>
</dbReference>
<evidence type="ECO:0000256" key="2">
    <source>
        <dbReference type="ARBA" id="ARBA00023015"/>
    </source>
</evidence>
<evidence type="ECO:0000313" key="8">
    <source>
        <dbReference type="Proteomes" id="UP000002258"/>
    </source>
</evidence>
<dbReference type="AlphaFoldDB" id="A3LRQ2"/>
<dbReference type="GeneID" id="4837706"/>
<dbReference type="PROSITE" id="PS00463">
    <property type="entry name" value="ZN2_CY6_FUNGAL_1"/>
    <property type="match status" value="1"/>
</dbReference>
<sequence>MPKRLVTACEYCRVRKVKCDKQIPCSTCKKRGKQCSTRRVVNSKAEGKRSHLHYDVESLKLKLKSLDEQANFVDTVVPAPNTKEDFDFINIYKDYTKVYIKGREGRNCFGPLSWTTLMNSDNALRSSWNYIEDHKMTELFGKLESGSTDSVKDFDTDHQRLAGLVVPSSPVFDSTIRLDSKLLSVLANQKVIWTLIRRFFRVVYPYVPFIDERDFRGEISRLIDDENFEVVPVVELNIRGHLDFATLGILLVILRLSYLSYFSNDLSHNLPDNINTNTVKNRELKFILENPISMSYIVLAQSCLDEFNIFNRSNVTVLQLALLLRTYRHLAPEEGDGPDGGDSIVLTSTLVSMATNLGLNREPDESITSKRECNLFRKLAIHLKNLDTTECVSFGTPSGVDRRYFDIKCPFYALDNSNLIDTENEREVISAYMNSGLIYKQLEETYNYAIDLSKPANARLLDLKLIELKDILMMDALEVMPQDYANSFKVKSFLLGEQLILSIQFLLHIHYERQSNYANSKVYIKETLRTISSLLPILHSIVEIQTDGMHIMSIAPILQTVFVKAFVIVVSVLIRTNVSIQNEVRGYSDMFSSLIMLSVAMKDWCVELLELFSIFSTRYYYFWRILRGCHGLLKLCFAKDFYEPLKNAADTHGLHFSNSDIHEILSICGHNSDGENSTQDLSTSIISAAGIPNVSSKYISDVDLNRFWVVLKSQSKSNATMKRFQNLTISEQSASVPEEEPEEYDFFTEFYNDFLRETG</sequence>
<dbReference type="KEGG" id="pic:PICST_30770"/>
<dbReference type="Proteomes" id="UP000002258">
    <property type="component" value="Chromosome 3"/>
</dbReference>
<dbReference type="GO" id="GO:0005634">
    <property type="term" value="C:nucleus"/>
    <property type="evidence" value="ECO:0007669"/>
    <property type="project" value="TreeGrafter"/>
</dbReference>
<dbReference type="InterPro" id="IPR050675">
    <property type="entry name" value="OAF3"/>
</dbReference>
<evidence type="ECO:0000256" key="4">
    <source>
        <dbReference type="ARBA" id="ARBA00023163"/>
    </source>
</evidence>
<dbReference type="GO" id="GO:0006351">
    <property type="term" value="P:DNA-templated transcription"/>
    <property type="evidence" value="ECO:0007669"/>
    <property type="project" value="InterPro"/>
</dbReference>
<dbReference type="OrthoDB" id="2406834at2759"/>
<evidence type="ECO:0000313" key="7">
    <source>
        <dbReference type="EMBL" id="ABN65425.2"/>
    </source>
</evidence>
<dbReference type="InParanoid" id="A3LRQ2"/>
<protein>
    <submittedName>
        <fullName evidence="7">Fungal transcriptional regulatory protein</fullName>
    </submittedName>
</protein>
<dbReference type="CDD" id="cd12148">
    <property type="entry name" value="fungal_TF_MHR"/>
    <property type="match status" value="1"/>
</dbReference>
<gene>
    <name evidence="7" type="primary">FST7</name>
    <name evidence="7" type="ORF">PICST_30770</name>
</gene>
<keyword evidence="1" id="KW-0479">Metal-binding</keyword>
<dbReference type="GO" id="GO:0000981">
    <property type="term" value="F:DNA-binding transcription factor activity, RNA polymerase II-specific"/>
    <property type="evidence" value="ECO:0007669"/>
    <property type="project" value="InterPro"/>
</dbReference>
<dbReference type="STRING" id="322104.A3LRQ2"/>
<dbReference type="InterPro" id="IPR036864">
    <property type="entry name" value="Zn2-C6_fun-type_DNA-bd_sf"/>
</dbReference>
<proteinExistence type="predicted"/>
<dbReference type="Pfam" id="PF00172">
    <property type="entry name" value="Zn_clus"/>
    <property type="match status" value="1"/>
</dbReference>
<dbReference type="SMART" id="SM00066">
    <property type="entry name" value="GAL4"/>
    <property type="match status" value="1"/>
</dbReference>
<dbReference type="CDD" id="cd00067">
    <property type="entry name" value="GAL4"/>
    <property type="match status" value="1"/>
</dbReference>
<accession>A3LRQ2</accession>
<dbReference type="GO" id="GO:0045944">
    <property type="term" value="P:positive regulation of transcription by RNA polymerase II"/>
    <property type="evidence" value="ECO:0007669"/>
    <property type="project" value="TreeGrafter"/>
</dbReference>
<dbReference type="Pfam" id="PF04082">
    <property type="entry name" value="Fungal_trans"/>
    <property type="match status" value="1"/>
</dbReference>
<dbReference type="Gene3D" id="4.10.240.10">
    <property type="entry name" value="Zn(2)-C6 fungal-type DNA-binding domain"/>
    <property type="match status" value="1"/>
</dbReference>
<dbReference type="GO" id="GO:0000978">
    <property type="term" value="F:RNA polymerase II cis-regulatory region sequence-specific DNA binding"/>
    <property type="evidence" value="ECO:0007669"/>
    <property type="project" value="TreeGrafter"/>
</dbReference>
<dbReference type="GO" id="GO:0008270">
    <property type="term" value="F:zinc ion binding"/>
    <property type="evidence" value="ECO:0007669"/>
    <property type="project" value="InterPro"/>
</dbReference>
<dbReference type="HOGENOM" id="CLU_005934_0_0_1"/>
<dbReference type="PANTHER" id="PTHR31069">
    <property type="entry name" value="OLEATE-ACTIVATED TRANSCRIPTION FACTOR 1-RELATED"/>
    <property type="match status" value="1"/>
</dbReference>
<evidence type="ECO:0000256" key="3">
    <source>
        <dbReference type="ARBA" id="ARBA00023125"/>
    </source>
</evidence>
<dbReference type="EMBL" id="CP000497">
    <property type="protein sequence ID" value="ABN65425.2"/>
    <property type="molecule type" value="Genomic_DNA"/>
</dbReference>
<dbReference type="InterPro" id="IPR001138">
    <property type="entry name" value="Zn2Cys6_DnaBD"/>
</dbReference>
<dbReference type="FunCoup" id="A3LRQ2">
    <property type="interactions" value="1402"/>
</dbReference>
<dbReference type="InterPro" id="IPR007219">
    <property type="entry name" value="XnlR_reg_dom"/>
</dbReference>